<reference evidence="2" key="1">
    <citation type="submission" date="2022-03" db="EMBL/GenBank/DDBJ databases">
        <authorList>
            <person name="Alioto T."/>
            <person name="Alioto T."/>
            <person name="Gomez Garrido J."/>
        </authorList>
    </citation>
    <scope>NUCLEOTIDE SEQUENCE</scope>
</reference>
<evidence type="ECO:0000256" key="1">
    <source>
        <dbReference type="SAM" id="MobiDB-lite"/>
    </source>
</evidence>
<feature type="region of interest" description="Disordered" evidence="1">
    <location>
        <begin position="48"/>
        <end position="95"/>
    </location>
</feature>
<name>A0AAD1WBA7_PELCU</name>
<dbReference type="EMBL" id="OW240917">
    <property type="protein sequence ID" value="CAH2301090.1"/>
    <property type="molecule type" value="Genomic_DNA"/>
</dbReference>
<protein>
    <submittedName>
        <fullName evidence="2">Uncharacterized protein</fullName>
    </submittedName>
</protein>
<accession>A0AAD1WBA7</accession>
<proteinExistence type="predicted"/>
<dbReference type="AlphaFoldDB" id="A0AAD1WBA7"/>
<dbReference type="Proteomes" id="UP001295444">
    <property type="component" value="Chromosome 06"/>
</dbReference>
<organism evidence="2 3">
    <name type="scientific">Pelobates cultripes</name>
    <name type="common">Western spadefoot toad</name>
    <dbReference type="NCBI Taxonomy" id="61616"/>
    <lineage>
        <taxon>Eukaryota</taxon>
        <taxon>Metazoa</taxon>
        <taxon>Chordata</taxon>
        <taxon>Craniata</taxon>
        <taxon>Vertebrata</taxon>
        <taxon>Euteleostomi</taxon>
        <taxon>Amphibia</taxon>
        <taxon>Batrachia</taxon>
        <taxon>Anura</taxon>
        <taxon>Pelobatoidea</taxon>
        <taxon>Pelobatidae</taxon>
        <taxon>Pelobates</taxon>
    </lineage>
</organism>
<gene>
    <name evidence="2" type="ORF">PECUL_23A030083</name>
</gene>
<evidence type="ECO:0000313" key="2">
    <source>
        <dbReference type="EMBL" id="CAH2301090.1"/>
    </source>
</evidence>
<keyword evidence="3" id="KW-1185">Reference proteome</keyword>
<sequence length="133" mass="15130">MELCEQREEAKSCKMAAVTHARTAEKPDFMTKLDDLFAEFWKKIVSREQQAKTHKPAKRIPTVLPARTQRGYNQSPKLAPKKMRLPAGLQNPRERPCRLQHFTATNTLQNSAYKQGKRRGPSRTCISLHAGTG</sequence>
<evidence type="ECO:0000313" key="3">
    <source>
        <dbReference type="Proteomes" id="UP001295444"/>
    </source>
</evidence>